<organism evidence="2 3">
    <name type="scientific">Piloderma croceum (strain F 1598)</name>
    <dbReference type="NCBI Taxonomy" id="765440"/>
    <lineage>
        <taxon>Eukaryota</taxon>
        <taxon>Fungi</taxon>
        <taxon>Dikarya</taxon>
        <taxon>Basidiomycota</taxon>
        <taxon>Agaricomycotina</taxon>
        <taxon>Agaricomycetes</taxon>
        <taxon>Agaricomycetidae</taxon>
        <taxon>Atheliales</taxon>
        <taxon>Atheliaceae</taxon>
        <taxon>Piloderma</taxon>
    </lineage>
</organism>
<sequence length="209" mass="23538">MLISCKFGADFLTWSPILNVGVAELLMIVRVCSLYGHSKYTIWSLGGIFILALSATAVFQVLFMRTYIIVLYYEFLPGCYGVMTSTSEQWHVWIPALAFEGILMLLTIYKVISSYYNQMNRTITVLARDSMVYFVIAFVGLALTVANSIHAIVVFSILLPIQCIISIAVGRMMMNIRGLNLDDSEHTVHLRTLEFTHHHNSGSEPEEEA</sequence>
<name>A0A0C3ET00_PILCF</name>
<keyword evidence="3" id="KW-1185">Reference proteome</keyword>
<dbReference type="Proteomes" id="UP000054166">
    <property type="component" value="Unassembled WGS sequence"/>
</dbReference>
<gene>
    <name evidence="2" type="ORF">PILCRDRAFT_827079</name>
</gene>
<reference evidence="2 3" key="1">
    <citation type="submission" date="2014-04" db="EMBL/GenBank/DDBJ databases">
        <authorList>
            <consortium name="DOE Joint Genome Institute"/>
            <person name="Kuo A."/>
            <person name="Tarkka M."/>
            <person name="Buscot F."/>
            <person name="Kohler A."/>
            <person name="Nagy L.G."/>
            <person name="Floudas D."/>
            <person name="Copeland A."/>
            <person name="Barry K.W."/>
            <person name="Cichocki N."/>
            <person name="Veneault-Fourrey C."/>
            <person name="LaButti K."/>
            <person name="Lindquist E.A."/>
            <person name="Lipzen A."/>
            <person name="Lundell T."/>
            <person name="Morin E."/>
            <person name="Murat C."/>
            <person name="Sun H."/>
            <person name="Tunlid A."/>
            <person name="Henrissat B."/>
            <person name="Grigoriev I.V."/>
            <person name="Hibbett D.S."/>
            <person name="Martin F."/>
            <person name="Nordberg H.P."/>
            <person name="Cantor M.N."/>
            <person name="Hua S.X."/>
        </authorList>
    </citation>
    <scope>NUCLEOTIDE SEQUENCE [LARGE SCALE GENOMIC DNA]</scope>
    <source>
        <strain evidence="2 3">F 1598</strain>
    </source>
</reference>
<keyword evidence="1" id="KW-1133">Transmembrane helix</keyword>
<evidence type="ECO:0000313" key="3">
    <source>
        <dbReference type="Proteomes" id="UP000054166"/>
    </source>
</evidence>
<reference evidence="3" key="2">
    <citation type="submission" date="2015-01" db="EMBL/GenBank/DDBJ databases">
        <title>Evolutionary Origins and Diversification of the Mycorrhizal Mutualists.</title>
        <authorList>
            <consortium name="DOE Joint Genome Institute"/>
            <consortium name="Mycorrhizal Genomics Consortium"/>
            <person name="Kohler A."/>
            <person name="Kuo A."/>
            <person name="Nagy L.G."/>
            <person name="Floudas D."/>
            <person name="Copeland A."/>
            <person name="Barry K.W."/>
            <person name="Cichocki N."/>
            <person name="Veneault-Fourrey C."/>
            <person name="LaButti K."/>
            <person name="Lindquist E.A."/>
            <person name="Lipzen A."/>
            <person name="Lundell T."/>
            <person name="Morin E."/>
            <person name="Murat C."/>
            <person name="Riley R."/>
            <person name="Ohm R."/>
            <person name="Sun H."/>
            <person name="Tunlid A."/>
            <person name="Henrissat B."/>
            <person name="Grigoriev I.V."/>
            <person name="Hibbett D.S."/>
            <person name="Martin F."/>
        </authorList>
    </citation>
    <scope>NUCLEOTIDE SEQUENCE [LARGE SCALE GENOMIC DNA]</scope>
    <source>
        <strain evidence="3">F 1598</strain>
    </source>
</reference>
<dbReference type="EMBL" id="KN833044">
    <property type="protein sequence ID" value="KIM75645.1"/>
    <property type="molecule type" value="Genomic_DNA"/>
</dbReference>
<evidence type="ECO:0000256" key="1">
    <source>
        <dbReference type="SAM" id="Phobius"/>
    </source>
</evidence>
<keyword evidence="1" id="KW-0812">Transmembrane</keyword>
<dbReference type="OrthoDB" id="3037019at2759"/>
<proteinExistence type="predicted"/>
<evidence type="ECO:0000313" key="2">
    <source>
        <dbReference type="EMBL" id="KIM75645.1"/>
    </source>
</evidence>
<feature type="transmembrane region" description="Helical" evidence="1">
    <location>
        <begin position="125"/>
        <end position="143"/>
    </location>
</feature>
<feature type="transmembrane region" description="Helical" evidence="1">
    <location>
        <begin position="149"/>
        <end position="169"/>
    </location>
</feature>
<feature type="transmembrane region" description="Helical" evidence="1">
    <location>
        <begin position="48"/>
        <end position="73"/>
    </location>
</feature>
<feature type="transmembrane region" description="Helical" evidence="1">
    <location>
        <begin position="93"/>
        <end position="113"/>
    </location>
</feature>
<keyword evidence="1" id="KW-0472">Membrane</keyword>
<feature type="transmembrane region" description="Helical" evidence="1">
    <location>
        <begin position="17"/>
        <end position="36"/>
    </location>
</feature>
<dbReference type="InParanoid" id="A0A0C3ET00"/>
<dbReference type="AlphaFoldDB" id="A0A0C3ET00"/>
<dbReference type="HOGENOM" id="CLU_035509_12_1_1"/>
<protein>
    <submittedName>
        <fullName evidence="2">Uncharacterized protein</fullName>
    </submittedName>
</protein>
<accession>A0A0C3ET00</accession>